<gene>
    <name evidence="2" type="ORF">NPX36_04890</name>
</gene>
<organism evidence="2 3">
    <name type="scientific">Paenimyroides aestuarii</name>
    <dbReference type="NCBI Taxonomy" id="2968490"/>
    <lineage>
        <taxon>Bacteria</taxon>
        <taxon>Pseudomonadati</taxon>
        <taxon>Bacteroidota</taxon>
        <taxon>Flavobacteriia</taxon>
        <taxon>Flavobacteriales</taxon>
        <taxon>Flavobacteriaceae</taxon>
        <taxon>Paenimyroides</taxon>
    </lineage>
</organism>
<dbReference type="EMBL" id="CP102382">
    <property type="protein sequence ID" value="UUV22379.1"/>
    <property type="molecule type" value="Genomic_DNA"/>
</dbReference>
<dbReference type="InterPro" id="IPR037883">
    <property type="entry name" value="Knr4/Smi1-like_sf"/>
</dbReference>
<name>A0ABY5NVM5_9FLAO</name>
<dbReference type="Proteomes" id="UP001317001">
    <property type="component" value="Chromosome"/>
</dbReference>
<keyword evidence="3" id="KW-1185">Reference proteome</keyword>
<proteinExistence type="predicted"/>
<accession>A0ABY5NVM5</accession>
<sequence>MKAEKFEYGIYTKQADGSFRATYKNTNVPINGPTVVGFTYQVTSKQTQKIRVKNEYIDAAGTVKVCENTIETNALFGCVNAYDDKAVMGETLFRVSFPEHPNLGTLEQRFYLYKKGNVLFGNTAYESATLKAIEAYENQYQFKFCEDYKRFLTTQNGLYLYWWQDAEQFDTKKGAYESDKYGFTQTEYPFYEDLAKHSDWDWLYQTKSLFGLANHDPYADLNTMHFENLFYHKGLLKYAYPIGLDGGGNALLQIAQGKDTGKLAMLDHEVASSMVDWIEGKTDEVYEIPPEKATADGFLQDCYAYGGLTLYDIGFDDFYTELIQKHNLLYDEMKKKYGL</sequence>
<protein>
    <submittedName>
        <fullName evidence="2">SMI1/KNR4 family protein</fullName>
    </submittedName>
</protein>
<evidence type="ECO:0000313" key="3">
    <source>
        <dbReference type="Proteomes" id="UP001317001"/>
    </source>
</evidence>
<dbReference type="InterPro" id="IPR018958">
    <property type="entry name" value="Knr4/Smi1-like_dom"/>
</dbReference>
<dbReference type="RefSeq" id="WP_257500296.1">
    <property type="nucleotide sequence ID" value="NZ_CP102382.1"/>
</dbReference>
<evidence type="ECO:0000259" key="1">
    <source>
        <dbReference type="SMART" id="SM00860"/>
    </source>
</evidence>
<evidence type="ECO:0000313" key="2">
    <source>
        <dbReference type="EMBL" id="UUV22379.1"/>
    </source>
</evidence>
<feature type="domain" description="Knr4/Smi1-like" evidence="1">
    <location>
        <begin position="127"/>
        <end position="280"/>
    </location>
</feature>
<dbReference type="SUPFAM" id="SSF160631">
    <property type="entry name" value="SMI1/KNR4-like"/>
    <property type="match status" value="1"/>
</dbReference>
<dbReference type="Gene3D" id="3.40.1580.10">
    <property type="entry name" value="SMI1/KNR4-like"/>
    <property type="match status" value="1"/>
</dbReference>
<reference evidence="2 3" key="1">
    <citation type="submission" date="2022-08" db="EMBL/GenBank/DDBJ databases">
        <title>Myroides zhujiangensis sp. nov., a novel bacterium isolated from sediment in the Pearl River Estuary.</title>
        <authorList>
            <person name="Cui L."/>
        </authorList>
    </citation>
    <scope>NUCLEOTIDE SEQUENCE [LARGE SCALE GENOMIC DNA]</scope>
    <source>
        <strain evidence="2 3">SCSIO 72103</strain>
    </source>
</reference>
<dbReference type="SMART" id="SM00860">
    <property type="entry name" value="SMI1_KNR4"/>
    <property type="match status" value="1"/>
</dbReference>